<dbReference type="AlphaFoldDB" id="A0A7J7GAB9"/>
<keyword evidence="3" id="KW-0963">Cytoplasm</keyword>
<dbReference type="PANTHER" id="PTHR13339">
    <property type="entry name" value="COP9 SIGNALOSOME COMPLEX SUBUNIT 8"/>
    <property type="match status" value="1"/>
</dbReference>
<proteinExistence type="predicted"/>
<evidence type="ECO:0000313" key="9">
    <source>
        <dbReference type="Proteomes" id="UP000593564"/>
    </source>
</evidence>
<gene>
    <name evidence="8" type="ORF">HYC85_024377</name>
</gene>
<sequence length="269" mass="30442">MASKSYDKIADICDDHILQAHTLSLLLLLFHCFNAGDYIPGRMALLDSSSRPHLHRRHCYCFGVLRNSARFLWKSIPSSVKESRPELVAVWKICQRLWMRDHAGVHEAIRGFNWSQETRDLVASFSDVLQQGWSVDPASRMLTVKKQPVVTEQKLDPSKLQRLTEYFDNFWICGGEKLENLILLTCLASSNHDELPETKATTSYASQPSKGKISKNLSHSSLHTMPNNENGEGEQPKLLMLLKNSTAFSTSRALHKPRITILNVQVSGQ</sequence>
<evidence type="ECO:0000256" key="4">
    <source>
        <dbReference type="ARBA" id="ARBA00022790"/>
    </source>
</evidence>
<dbReference type="EMBL" id="JACBKZ010000012">
    <property type="protein sequence ID" value="KAF5936871.1"/>
    <property type="molecule type" value="Genomic_DNA"/>
</dbReference>
<dbReference type="GO" id="GO:0008180">
    <property type="term" value="C:COP9 signalosome"/>
    <property type="evidence" value="ECO:0007669"/>
    <property type="project" value="UniProtKB-KW"/>
</dbReference>
<name>A0A7J7GAB9_CAMSI</name>
<feature type="region of interest" description="Disordered" evidence="6">
    <location>
        <begin position="198"/>
        <end position="234"/>
    </location>
</feature>
<evidence type="ECO:0000256" key="1">
    <source>
        <dbReference type="ARBA" id="ARBA00004123"/>
    </source>
</evidence>
<accession>A0A7J7GAB9</accession>
<evidence type="ECO:0000259" key="7">
    <source>
        <dbReference type="Pfam" id="PF10075"/>
    </source>
</evidence>
<evidence type="ECO:0000256" key="5">
    <source>
        <dbReference type="ARBA" id="ARBA00023242"/>
    </source>
</evidence>
<reference evidence="8 9" key="2">
    <citation type="submission" date="2020-07" db="EMBL/GenBank/DDBJ databases">
        <title>Genome assembly of wild tea tree DASZ reveals pedigree and selection history of tea varieties.</title>
        <authorList>
            <person name="Zhang W."/>
        </authorList>
    </citation>
    <scope>NUCLEOTIDE SEQUENCE [LARGE SCALE GENOMIC DNA]</scope>
    <source>
        <strain evidence="9">cv. G240</strain>
        <tissue evidence="8">Leaf</tissue>
    </source>
</reference>
<evidence type="ECO:0000256" key="6">
    <source>
        <dbReference type="SAM" id="MobiDB-lite"/>
    </source>
</evidence>
<feature type="domain" description="CSN8/PSMD8/EIF3K" evidence="7">
    <location>
        <begin position="68"/>
        <end position="131"/>
    </location>
</feature>
<comment type="subcellular location">
    <subcellularLocation>
        <location evidence="2">Cytoplasm</location>
    </subcellularLocation>
    <subcellularLocation>
        <location evidence="1">Nucleus</location>
    </subcellularLocation>
</comment>
<dbReference type="Proteomes" id="UP000593564">
    <property type="component" value="Unassembled WGS sequence"/>
</dbReference>
<evidence type="ECO:0000256" key="2">
    <source>
        <dbReference type="ARBA" id="ARBA00004496"/>
    </source>
</evidence>
<dbReference type="GO" id="GO:0000338">
    <property type="term" value="P:protein deneddylation"/>
    <property type="evidence" value="ECO:0007669"/>
    <property type="project" value="InterPro"/>
</dbReference>
<evidence type="ECO:0000256" key="3">
    <source>
        <dbReference type="ARBA" id="ARBA00022490"/>
    </source>
</evidence>
<protein>
    <recommendedName>
        <fullName evidence="7">CSN8/PSMD8/EIF3K domain-containing protein</fullName>
    </recommendedName>
</protein>
<dbReference type="InterPro" id="IPR033464">
    <property type="entry name" value="CSN8_PSD8_EIF3K"/>
</dbReference>
<reference evidence="9" key="1">
    <citation type="journal article" date="2020" name="Nat. Commun.">
        <title>Genome assembly of wild tea tree DASZ reveals pedigree and selection history of tea varieties.</title>
        <authorList>
            <person name="Zhang W."/>
            <person name="Zhang Y."/>
            <person name="Qiu H."/>
            <person name="Guo Y."/>
            <person name="Wan H."/>
            <person name="Zhang X."/>
            <person name="Scossa F."/>
            <person name="Alseekh S."/>
            <person name="Zhang Q."/>
            <person name="Wang P."/>
            <person name="Xu L."/>
            <person name="Schmidt M.H."/>
            <person name="Jia X."/>
            <person name="Li D."/>
            <person name="Zhu A."/>
            <person name="Guo F."/>
            <person name="Chen W."/>
            <person name="Ni D."/>
            <person name="Usadel B."/>
            <person name="Fernie A.R."/>
            <person name="Wen W."/>
        </authorList>
    </citation>
    <scope>NUCLEOTIDE SEQUENCE [LARGE SCALE GENOMIC DNA]</scope>
    <source>
        <strain evidence="9">cv. G240</strain>
    </source>
</reference>
<dbReference type="GO" id="GO:0005737">
    <property type="term" value="C:cytoplasm"/>
    <property type="evidence" value="ECO:0007669"/>
    <property type="project" value="UniProtKB-SubCell"/>
</dbReference>
<keyword evidence="4" id="KW-0736">Signalosome</keyword>
<dbReference type="InterPro" id="IPR033205">
    <property type="entry name" value="COP9_CSN8"/>
</dbReference>
<keyword evidence="5" id="KW-0539">Nucleus</keyword>
<dbReference type="GO" id="GO:0010387">
    <property type="term" value="P:COP9 signalosome assembly"/>
    <property type="evidence" value="ECO:0007669"/>
    <property type="project" value="InterPro"/>
</dbReference>
<comment type="caution">
    <text evidence="8">The sequence shown here is derived from an EMBL/GenBank/DDBJ whole genome shotgun (WGS) entry which is preliminary data.</text>
</comment>
<keyword evidence="9" id="KW-1185">Reference proteome</keyword>
<feature type="compositionally biased region" description="Polar residues" evidence="6">
    <location>
        <begin position="199"/>
        <end position="230"/>
    </location>
</feature>
<dbReference type="Pfam" id="PF10075">
    <property type="entry name" value="CSN8_PSD8_EIF3K"/>
    <property type="match status" value="1"/>
</dbReference>
<organism evidence="8 9">
    <name type="scientific">Camellia sinensis</name>
    <name type="common">Tea plant</name>
    <name type="synonym">Thea sinensis</name>
    <dbReference type="NCBI Taxonomy" id="4442"/>
    <lineage>
        <taxon>Eukaryota</taxon>
        <taxon>Viridiplantae</taxon>
        <taxon>Streptophyta</taxon>
        <taxon>Embryophyta</taxon>
        <taxon>Tracheophyta</taxon>
        <taxon>Spermatophyta</taxon>
        <taxon>Magnoliopsida</taxon>
        <taxon>eudicotyledons</taxon>
        <taxon>Gunneridae</taxon>
        <taxon>Pentapetalae</taxon>
        <taxon>asterids</taxon>
        <taxon>Ericales</taxon>
        <taxon>Theaceae</taxon>
        <taxon>Camellia</taxon>
    </lineage>
</organism>
<dbReference type="PANTHER" id="PTHR13339:SF0">
    <property type="entry name" value="COP9 SIGNALOSOME COMPLEX SUBUNIT 8"/>
    <property type="match status" value="1"/>
</dbReference>
<evidence type="ECO:0000313" key="8">
    <source>
        <dbReference type="EMBL" id="KAF5936871.1"/>
    </source>
</evidence>